<dbReference type="InterPro" id="IPR005825">
    <property type="entry name" value="Ribosomal_uL24_CS"/>
</dbReference>
<keyword evidence="7 10" id="KW-0687">Ribonucleoprotein</keyword>
<keyword evidence="5 10" id="KW-0694">RNA-binding</keyword>
<reference evidence="14" key="1">
    <citation type="journal article" date="2015" name="Genome Announc.">
        <title>Whole-Genome Sequences of 80 Environmental and Clinical Isolates of Burkholderia pseudomallei.</title>
        <authorList>
            <person name="Johnson S.L."/>
            <person name="Baker A.L."/>
            <person name="Chain P.S."/>
            <person name="Currie B.J."/>
            <person name="Daligault H.E."/>
            <person name="Davenport K.W."/>
            <person name="Davis C.B."/>
            <person name="Inglis T.J."/>
            <person name="Kaestli M."/>
            <person name="Koren S."/>
            <person name="Mayo M."/>
            <person name="Merritt A.J."/>
            <person name="Price E.P."/>
            <person name="Sarovich D.S."/>
            <person name="Warner J."/>
            <person name="Rosovitz M.J."/>
        </authorList>
    </citation>
    <scope>NUCLEOTIDE SEQUENCE [LARGE SCALE GENOMIC DNA]</scope>
    <source>
        <strain evidence="14">DSM 2030</strain>
    </source>
</reference>
<dbReference type="InterPro" id="IPR041988">
    <property type="entry name" value="Ribosomal_uL24_KOW"/>
</dbReference>
<dbReference type="GO" id="GO:0006412">
    <property type="term" value="P:translation"/>
    <property type="evidence" value="ECO:0007669"/>
    <property type="project" value="UniProtKB-UniRule"/>
</dbReference>
<dbReference type="eggNOG" id="COG0198">
    <property type="taxonomic scope" value="Bacteria"/>
</dbReference>
<dbReference type="InterPro" id="IPR057264">
    <property type="entry name" value="Ribosomal_uL24_C"/>
</dbReference>
<dbReference type="InterPro" id="IPR005824">
    <property type="entry name" value="KOW"/>
</dbReference>
<dbReference type="HAMAP" id="MF_01326_B">
    <property type="entry name" value="Ribosomal_uL24_B"/>
    <property type="match status" value="1"/>
</dbReference>
<name>A0A097ATP3_THEKI</name>
<dbReference type="PROSITE" id="PS01108">
    <property type="entry name" value="RIBOSOMAL_L24"/>
    <property type="match status" value="1"/>
</dbReference>
<evidence type="ECO:0000256" key="8">
    <source>
        <dbReference type="ARBA" id="ARBA00035206"/>
    </source>
</evidence>
<evidence type="ECO:0000256" key="6">
    <source>
        <dbReference type="ARBA" id="ARBA00022980"/>
    </source>
</evidence>
<dbReference type="RefSeq" id="WP_049685809.1">
    <property type="nucleotide sequence ID" value="NZ_CP009170.1"/>
</dbReference>
<dbReference type="GO" id="GO:1990904">
    <property type="term" value="C:ribonucleoprotein complex"/>
    <property type="evidence" value="ECO:0007669"/>
    <property type="project" value="UniProtKB-KW"/>
</dbReference>
<evidence type="ECO:0000256" key="1">
    <source>
        <dbReference type="ARBA" id="ARBA00004072"/>
    </source>
</evidence>
<dbReference type="AlphaFoldDB" id="A0A097ATP3"/>
<evidence type="ECO:0000256" key="3">
    <source>
        <dbReference type="ARBA" id="ARBA00011838"/>
    </source>
</evidence>
<comment type="function">
    <text evidence="1 10">One of two assembly initiator proteins, it binds directly to the 5'-end of the 23S rRNA, where it nucleates assembly of the 50S subunit.</text>
</comment>
<comment type="similarity">
    <text evidence="2 10 11">Belongs to the universal ribosomal protein uL24 family.</text>
</comment>
<dbReference type="GO" id="GO:0019843">
    <property type="term" value="F:rRNA binding"/>
    <property type="evidence" value="ECO:0007669"/>
    <property type="project" value="UniProtKB-UniRule"/>
</dbReference>
<dbReference type="Pfam" id="PF17136">
    <property type="entry name" value="ribosomal_L24"/>
    <property type="match status" value="1"/>
</dbReference>
<comment type="subunit">
    <text evidence="3 10">Part of the 50S ribosomal subunit.</text>
</comment>
<evidence type="ECO:0000256" key="2">
    <source>
        <dbReference type="ARBA" id="ARBA00010618"/>
    </source>
</evidence>
<dbReference type="OrthoDB" id="9807419at2"/>
<keyword evidence="6 10" id="KW-0689">Ribosomal protein</keyword>
<keyword evidence="14" id="KW-1185">Reference proteome</keyword>
<evidence type="ECO:0000256" key="4">
    <source>
        <dbReference type="ARBA" id="ARBA00022730"/>
    </source>
</evidence>
<dbReference type="GO" id="GO:0005840">
    <property type="term" value="C:ribosome"/>
    <property type="evidence" value="ECO:0007669"/>
    <property type="project" value="UniProtKB-KW"/>
</dbReference>
<dbReference type="InterPro" id="IPR008991">
    <property type="entry name" value="Translation_prot_SH3-like_sf"/>
</dbReference>
<dbReference type="NCBIfam" id="TIGR01079">
    <property type="entry name" value="rplX_bact"/>
    <property type="match status" value="1"/>
</dbReference>
<dbReference type="HOGENOM" id="CLU_093315_2_3_9"/>
<evidence type="ECO:0000256" key="11">
    <source>
        <dbReference type="RuleBase" id="RU003477"/>
    </source>
</evidence>
<evidence type="ECO:0000256" key="5">
    <source>
        <dbReference type="ARBA" id="ARBA00022884"/>
    </source>
</evidence>
<dbReference type="CDD" id="cd06089">
    <property type="entry name" value="KOW_RPL26"/>
    <property type="match status" value="1"/>
</dbReference>
<feature type="domain" description="KOW" evidence="12">
    <location>
        <begin position="7"/>
        <end position="34"/>
    </location>
</feature>
<evidence type="ECO:0000256" key="10">
    <source>
        <dbReference type="HAMAP-Rule" id="MF_01326"/>
    </source>
</evidence>
<dbReference type="InterPro" id="IPR003256">
    <property type="entry name" value="Ribosomal_uL24"/>
</dbReference>
<proteinExistence type="inferred from homology"/>
<dbReference type="SMART" id="SM00739">
    <property type="entry name" value="KOW"/>
    <property type="match status" value="1"/>
</dbReference>
<evidence type="ECO:0000256" key="9">
    <source>
        <dbReference type="ARBA" id="ARBA00058688"/>
    </source>
</evidence>
<dbReference type="Proteomes" id="UP000029669">
    <property type="component" value="Chromosome"/>
</dbReference>
<accession>A0A097ATP3</accession>
<evidence type="ECO:0000313" key="13">
    <source>
        <dbReference type="EMBL" id="AIS53180.1"/>
    </source>
</evidence>
<dbReference type="SUPFAM" id="SSF50104">
    <property type="entry name" value="Translation proteins SH3-like domain"/>
    <property type="match status" value="1"/>
</dbReference>
<dbReference type="Pfam" id="PF00467">
    <property type="entry name" value="KOW"/>
    <property type="match status" value="1"/>
</dbReference>
<gene>
    <name evidence="10 13" type="primary">rplX</name>
    <name evidence="13" type="ORF">TKV_c20460</name>
</gene>
<dbReference type="GO" id="GO:0003735">
    <property type="term" value="F:structural constituent of ribosome"/>
    <property type="evidence" value="ECO:0007669"/>
    <property type="project" value="InterPro"/>
</dbReference>
<organism evidence="13 14">
    <name type="scientific">Thermoanaerobacter kivui</name>
    <name type="common">Acetogenium kivui</name>
    <dbReference type="NCBI Taxonomy" id="2325"/>
    <lineage>
        <taxon>Bacteria</taxon>
        <taxon>Bacillati</taxon>
        <taxon>Bacillota</taxon>
        <taxon>Clostridia</taxon>
        <taxon>Thermoanaerobacterales</taxon>
        <taxon>Thermoanaerobacteraceae</taxon>
        <taxon>Thermoanaerobacter</taxon>
    </lineage>
</organism>
<dbReference type="EMBL" id="CP009170">
    <property type="protein sequence ID" value="AIS53180.1"/>
    <property type="molecule type" value="Genomic_DNA"/>
</dbReference>
<evidence type="ECO:0000313" key="14">
    <source>
        <dbReference type="Proteomes" id="UP000029669"/>
    </source>
</evidence>
<dbReference type="Gene3D" id="2.30.30.30">
    <property type="match status" value="1"/>
</dbReference>
<evidence type="ECO:0000256" key="7">
    <source>
        <dbReference type="ARBA" id="ARBA00023274"/>
    </source>
</evidence>
<dbReference type="PANTHER" id="PTHR12903">
    <property type="entry name" value="MITOCHONDRIAL RIBOSOMAL PROTEIN L24"/>
    <property type="match status" value="1"/>
</dbReference>
<dbReference type="STRING" id="2325.TKV_c20460"/>
<protein>
    <recommendedName>
        <fullName evidence="8 10">Large ribosomal subunit protein uL24</fullName>
    </recommendedName>
</protein>
<keyword evidence="4 10" id="KW-0699">rRNA-binding</keyword>
<comment type="function">
    <text evidence="9 10">One of the proteins that surrounds the polypeptide exit tunnel on the outside of the subunit.</text>
</comment>
<sequence length="107" mass="11953">MARNKLHVKKGDMVVIISGKDKGKKGKVLQAFPKEGKIIVEGVNIVTKHRKSTNPQKPGGIIHQEAPIYSSKAMLYCENCGRGVRYGIKILENGEKVRYCKRCNETL</sequence>
<dbReference type="FunFam" id="2.30.30.30:FF:000004">
    <property type="entry name" value="50S ribosomal protein L24"/>
    <property type="match status" value="1"/>
</dbReference>
<evidence type="ECO:0000259" key="12">
    <source>
        <dbReference type="SMART" id="SM00739"/>
    </source>
</evidence>
<dbReference type="InterPro" id="IPR014722">
    <property type="entry name" value="Rib_uL2_dom2"/>
</dbReference>
<dbReference type="KEGG" id="tki:TKV_c20460"/>